<gene>
    <name evidence="3" type="primary">dprA</name>
    <name evidence="3" type="ORF">KHQ06_24620</name>
</gene>
<evidence type="ECO:0000256" key="1">
    <source>
        <dbReference type="ARBA" id="ARBA00006525"/>
    </source>
</evidence>
<dbReference type="NCBIfam" id="TIGR00732">
    <property type="entry name" value="dprA"/>
    <property type="match status" value="1"/>
</dbReference>
<keyword evidence="4" id="KW-1185">Reference proteome</keyword>
<sequence>MTHLDERLHTWALLARAALASPIIVHALLIEHGPLAAADYIAADARDSRFGPVTRVMAAYDLERAERAGARLVTRDDPRWPTALADLQTVGAHAPIALWSRGPGQLDLLTERAVAVVGAHASTSYGEKVSTHLATGLARQDWTVLSGGAFGIDAAAHQAALDAERPTVAVLPAGLHRLFPHGNAYLLARIEETGLLLSEYPPGVEPSRPNFLARNRIVAALAAGIVVPEAGLRSGTANTVRWANKLHRPVTAVPGPIDSAASRGCHEFIRTGQATLAVDAQDVLDTLTR</sequence>
<evidence type="ECO:0000259" key="2">
    <source>
        <dbReference type="Pfam" id="PF02481"/>
    </source>
</evidence>
<dbReference type="InterPro" id="IPR057666">
    <property type="entry name" value="DrpA_SLOG"/>
</dbReference>
<evidence type="ECO:0000313" key="4">
    <source>
        <dbReference type="Proteomes" id="UP000683310"/>
    </source>
</evidence>
<reference evidence="3 4" key="1">
    <citation type="submission" date="2021-04" db="EMBL/GenBank/DDBJ databases">
        <title>Nocardia tengchongensis.</title>
        <authorList>
            <person name="Zhuang k."/>
            <person name="Ran Y."/>
            <person name="Li W."/>
        </authorList>
    </citation>
    <scope>NUCLEOTIDE SEQUENCE [LARGE SCALE GENOMIC DNA]</scope>
    <source>
        <strain evidence="3 4">CFH S0057</strain>
    </source>
</reference>
<accession>A0ABX8CM08</accession>
<dbReference type="PANTHER" id="PTHR43022:SF1">
    <property type="entry name" value="PROTEIN SMF"/>
    <property type="match status" value="1"/>
</dbReference>
<dbReference type="RefSeq" id="WP_213555577.1">
    <property type="nucleotide sequence ID" value="NZ_JBHZDI010000038.1"/>
</dbReference>
<dbReference type="InterPro" id="IPR003488">
    <property type="entry name" value="DprA"/>
</dbReference>
<organism evidence="3 4">
    <name type="scientific">Nocardia tengchongensis</name>
    <dbReference type="NCBI Taxonomy" id="2055889"/>
    <lineage>
        <taxon>Bacteria</taxon>
        <taxon>Bacillati</taxon>
        <taxon>Actinomycetota</taxon>
        <taxon>Actinomycetes</taxon>
        <taxon>Mycobacteriales</taxon>
        <taxon>Nocardiaceae</taxon>
        <taxon>Nocardia</taxon>
    </lineage>
</organism>
<dbReference type="Proteomes" id="UP000683310">
    <property type="component" value="Chromosome"/>
</dbReference>
<feature type="domain" description="Smf/DprA SLOG" evidence="2">
    <location>
        <begin position="72"/>
        <end position="287"/>
    </location>
</feature>
<proteinExistence type="inferred from homology"/>
<protein>
    <submittedName>
        <fullName evidence="3">DNA-processing protein DprA</fullName>
    </submittedName>
</protein>
<dbReference type="Pfam" id="PF02481">
    <property type="entry name" value="DNA_processg_A"/>
    <property type="match status" value="1"/>
</dbReference>
<dbReference type="PANTHER" id="PTHR43022">
    <property type="entry name" value="PROTEIN SMF"/>
    <property type="match status" value="1"/>
</dbReference>
<name>A0ABX8CM08_9NOCA</name>
<comment type="similarity">
    <text evidence="1">Belongs to the DprA/Smf family.</text>
</comment>
<dbReference type="EMBL" id="CP074371">
    <property type="protein sequence ID" value="QVI19545.1"/>
    <property type="molecule type" value="Genomic_DNA"/>
</dbReference>
<dbReference type="SUPFAM" id="SSF102405">
    <property type="entry name" value="MCP/YpsA-like"/>
    <property type="match status" value="1"/>
</dbReference>
<evidence type="ECO:0000313" key="3">
    <source>
        <dbReference type="EMBL" id="QVI19545.1"/>
    </source>
</evidence>
<dbReference type="Gene3D" id="3.40.50.450">
    <property type="match status" value="1"/>
</dbReference>